<dbReference type="InterPro" id="IPR014891">
    <property type="entry name" value="DWNN_domain"/>
</dbReference>
<feature type="compositionally biased region" description="Basic and acidic residues" evidence="7">
    <location>
        <begin position="697"/>
        <end position="730"/>
    </location>
</feature>
<evidence type="ECO:0000256" key="7">
    <source>
        <dbReference type="SAM" id="MobiDB-lite"/>
    </source>
</evidence>
<dbReference type="InterPro" id="IPR001878">
    <property type="entry name" value="Znf_CCHC"/>
</dbReference>
<dbReference type="PROSITE" id="PS50089">
    <property type="entry name" value="ZF_RING_2"/>
    <property type="match status" value="1"/>
</dbReference>
<evidence type="ECO:0008006" key="13">
    <source>
        <dbReference type="Google" id="ProtNLM"/>
    </source>
</evidence>
<feature type="domain" description="CCHC-type" evidence="9">
    <location>
        <begin position="410"/>
        <end position="425"/>
    </location>
</feature>
<dbReference type="AlphaFoldDB" id="A0A8X8Z147"/>
<evidence type="ECO:0000256" key="6">
    <source>
        <dbReference type="PROSITE-ProRule" id="PRU00047"/>
    </source>
</evidence>
<organism evidence="11">
    <name type="scientific">Salvia splendens</name>
    <name type="common">Scarlet sage</name>
    <dbReference type="NCBI Taxonomy" id="180675"/>
    <lineage>
        <taxon>Eukaryota</taxon>
        <taxon>Viridiplantae</taxon>
        <taxon>Streptophyta</taxon>
        <taxon>Embryophyta</taxon>
        <taxon>Tracheophyta</taxon>
        <taxon>Spermatophyta</taxon>
        <taxon>Magnoliopsida</taxon>
        <taxon>eudicotyledons</taxon>
        <taxon>Gunneridae</taxon>
        <taxon>Pentapetalae</taxon>
        <taxon>asterids</taxon>
        <taxon>lamiids</taxon>
        <taxon>Lamiales</taxon>
        <taxon>Lamiaceae</taxon>
        <taxon>Nepetoideae</taxon>
        <taxon>Mentheae</taxon>
        <taxon>Salviinae</taxon>
        <taxon>Salvia</taxon>
        <taxon>Salvia subgen. Calosphace</taxon>
        <taxon>core Calosphace</taxon>
    </lineage>
</organism>
<proteinExistence type="predicted"/>
<keyword evidence="2" id="KW-0479">Metal-binding</keyword>
<reference evidence="11" key="1">
    <citation type="submission" date="2018-01" db="EMBL/GenBank/DDBJ databases">
        <authorList>
            <person name="Mao J.F."/>
        </authorList>
    </citation>
    <scope>NUCLEOTIDE SEQUENCE</scope>
    <source>
        <strain evidence="11">Huo1</strain>
        <tissue evidence="11">Leaf</tissue>
    </source>
</reference>
<feature type="region of interest" description="Disordered" evidence="7">
    <location>
        <begin position="309"/>
        <end position="329"/>
    </location>
</feature>
<sequence length="753" mass="84505">MSIRFKFRSSLNFETLEIGSRDSISVAELRAKIMCGKVSQQQQGFDLVFSDADSGLGYNCDSQIPSGSSVIVKRVPGGTLPSSVAVPIVAMKHAGLKEPHNLNLAKTGPKNDYDDLGVDLYPKPDSNLPGFNQELDQNKFKGNKKDAAAIIPSGFDQHGNDRNVLPLPDELMKSNKLHKSNFQNVKGSNLPIELKCPLCKNVFMDAVMIPCCQHSFCEKCEFLCIYQVLFTKGMCPKCYSIKCTTADLLPNLSLRQATEHLLKSEMFDTGFDNAMQKYVPDEESGIQMNDDSRAITFAQFLREMGVPQSSIATGKGPVPQSSTATGKGSNQILTESLHEQHQRNVQYGDAGCRDFEDFAQSADFQGENQPKSHAEADSDAKRKGGFCLDLGAGGISFSGHGRYRKDVRNCFSCGSFDHLMKDCPSSHPNPMCQPGSGVFHGGIPGYAPQYWNGSSFPPYTPYANMYNNPSMMPFNPTMVPVSPFVAPPPYIPLPGPGGNMRLGNVEPPRLDHFGIQHCGSKRKKLLNENLERNQLLNKDGSSECYRHYSPQKAYDREPQKDREQSSSHSDASLVPRPGRKDRHEKYLHSGGYSDERHGKSHHAFSGREKRLSHAERSNSAKEDKSRSTERHCEGRHMRHHRDSKDSDRKGHYDSDSSFGHHSTLKHAKRKIESDARDSHRNHHHNQADYTFEPWTPADRRARAGYCKREAGQDSSRHHTKHLQERHHGDRLQVLYGSNEDRRDEYRPQKHRAY</sequence>
<gene>
    <name evidence="11" type="ORF">SASPL_153258</name>
</gene>
<keyword evidence="3 6" id="KW-0863">Zinc-finger</keyword>
<keyword evidence="12" id="KW-1185">Reference proteome</keyword>
<evidence type="ECO:0000313" key="12">
    <source>
        <dbReference type="Proteomes" id="UP000298416"/>
    </source>
</evidence>
<feature type="compositionally biased region" description="Basic and acidic residues" evidence="7">
    <location>
        <begin position="605"/>
        <end position="635"/>
    </location>
</feature>
<dbReference type="PROSITE" id="PS51282">
    <property type="entry name" value="DWNN"/>
    <property type="match status" value="1"/>
</dbReference>
<dbReference type="Pfam" id="PF08783">
    <property type="entry name" value="DWNN"/>
    <property type="match status" value="1"/>
</dbReference>
<dbReference type="EMBL" id="PNBA02000021">
    <property type="protein sequence ID" value="KAG6388061.1"/>
    <property type="molecule type" value="Genomic_DNA"/>
</dbReference>
<feature type="compositionally biased region" description="Basic and acidic residues" evidence="7">
    <location>
        <begin position="553"/>
        <end position="565"/>
    </location>
</feature>
<dbReference type="GO" id="GO:0003676">
    <property type="term" value="F:nucleic acid binding"/>
    <property type="evidence" value="ECO:0007669"/>
    <property type="project" value="InterPro"/>
</dbReference>
<evidence type="ECO:0000313" key="11">
    <source>
        <dbReference type="EMBL" id="KAG6388061.1"/>
    </source>
</evidence>
<dbReference type="Gene3D" id="3.10.20.90">
    <property type="entry name" value="Phosphatidylinositol 3-kinase Catalytic Subunit, Chain A, domain 1"/>
    <property type="match status" value="1"/>
</dbReference>
<keyword evidence="5" id="KW-0539">Nucleus</keyword>
<comment type="caution">
    <text evidence="11">The sequence shown here is derived from an EMBL/GenBank/DDBJ whole genome shotgun (WGS) entry which is preliminary data.</text>
</comment>
<dbReference type="PROSITE" id="PS50158">
    <property type="entry name" value="ZF_CCHC"/>
    <property type="match status" value="1"/>
</dbReference>
<dbReference type="InterPro" id="IPR033489">
    <property type="entry name" value="RBBP6"/>
</dbReference>
<dbReference type="GO" id="GO:0005634">
    <property type="term" value="C:nucleus"/>
    <property type="evidence" value="ECO:0007669"/>
    <property type="project" value="UniProtKB-SubCell"/>
</dbReference>
<evidence type="ECO:0000256" key="3">
    <source>
        <dbReference type="ARBA" id="ARBA00022771"/>
    </source>
</evidence>
<dbReference type="SMART" id="SM00343">
    <property type="entry name" value="ZnF_C2HC"/>
    <property type="match status" value="1"/>
</dbReference>
<dbReference type="SUPFAM" id="SSF57850">
    <property type="entry name" value="RING/U-box"/>
    <property type="match status" value="1"/>
</dbReference>
<evidence type="ECO:0000256" key="2">
    <source>
        <dbReference type="ARBA" id="ARBA00022723"/>
    </source>
</evidence>
<dbReference type="InterPro" id="IPR001841">
    <property type="entry name" value="Znf_RING"/>
</dbReference>
<feature type="domain" description="RING-type" evidence="8">
    <location>
        <begin position="196"/>
        <end position="238"/>
    </location>
</feature>
<evidence type="ECO:0000256" key="4">
    <source>
        <dbReference type="ARBA" id="ARBA00022833"/>
    </source>
</evidence>
<feature type="compositionally biased region" description="Polar residues" evidence="7">
    <location>
        <begin position="319"/>
        <end position="329"/>
    </location>
</feature>
<dbReference type="Proteomes" id="UP000298416">
    <property type="component" value="Unassembled WGS sequence"/>
</dbReference>
<protein>
    <recommendedName>
        <fullName evidence="13">E3 ubiquitin-protein ligase RBBP6</fullName>
    </recommendedName>
</protein>
<dbReference type="GO" id="GO:0008270">
    <property type="term" value="F:zinc ion binding"/>
    <property type="evidence" value="ECO:0007669"/>
    <property type="project" value="UniProtKB-KW"/>
</dbReference>
<evidence type="ECO:0000256" key="1">
    <source>
        <dbReference type="ARBA" id="ARBA00004123"/>
    </source>
</evidence>
<evidence type="ECO:0000256" key="5">
    <source>
        <dbReference type="ARBA" id="ARBA00023242"/>
    </source>
</evidence>
<evidence type="ECO:0000259" key="9">
    <source>
        <dbReference type="PROSITE" id="PS50158"/>
    </source>
</evidence>
<dbReference type="PANTHER" id="PTHR15439:SF11">
    <property type="entry name" value="E3 UBIQUITIN LIGASE PQT3-LIKE ISOFORM X1"/>
    <property type="match status" value="1"/>
</dbReference>
<feature type="domain" description="DWNN" evidence="10">
    <location>
        <begin position="3"/>
        <end position="76"/>
    </location>
</feature>
<name>A0A8X8Z147_SALSN</name>
<dbReference type="GO" id="GO:0016567">
    <property type="term" value="P:protein ubiquitination"/>
    <property type="evidence" value="ECO:0007669"/>
    <property type="project" value="InterPro"/>
</dbReference>
<comment type="subcellular location">
    <subcellularLocation>
        <location evidence="1">Nucleus</location>
    </subcellularLocation>
</comment>
<accession>A0A8X8Z147</accession>
<feature type="compositionally biased region" description="Basic and acidic residues" evidence="7">
    <location>
        <begin position="581"/>
        <end position="597"/>
    </location>
</feature>
<dbReference type="GO" id="GO:0006397">
    <property type="term" value="P:mRNA processing"/>
    <property type="evidence" value="ECO:0007669"/>
    <property type="project" value="InterPro"/>
</dbReference>
<feature type="compositionally biased region" description="Basic and acidic residues" evidence="7">
    <location>
        <begin position="642"/>
        <end position="654"/>
    </location>
</feature>
<dbReference type="GO" id="GO:0061630">
    <property type="term" value="F:ubiquitin protein ligase activity"/>
    <property type="evidence" value="ECO:0007669"/>
    <property type="project" value="InterPro"/>
</dbReference>
<evidence type="ECO:0000259" key="8">
    <source>
        <dbReference type="PROSITE" id="PS50089"/>
    </source>
</evidence>
<dbReference type="Pfam" id="PF00098">
    <property type="entry name" value="zf-CCHC"/>
    <property type="match status" value="1"/>
</dbReference>
<feature type="compositionally biased region" description="Basic and acidic residues" evidence="7">
    <location>
        <begin position="738"/>
        <end position="747"/>
    </location>
</feature>
<evidence type="ECO:0000259" key="10">
    <source>
        <dbReference type="PROSITE" id="PS51282"/>
    </source>
</evidence>
<dbReference type="GO" id="GO:0006511">
    <property type="term" value="P:ubiquitin-dependent protein catabolic process"/>
    <property type="evidence" value="ECO:0007669"/>
    <property type="project" value="TreeGrafter"/>
</dbReference>
<dbReference type="SMART" id="SM01180">
    <property type="entry name" value="DWNN"/>
    <property type="match status" value="1"/>
</dbReference>
<dbReference type="Gene3D" id="3.30.40.10">
    <property type="entry name" value="Zinc/RING finger domain, C3HC4 (zinc finger)"/>
    <property type="match status" value="1"/>
</dbReference>
<reference evidence="11" key="2">
    <citation type="submission" date="2020-08" db="EMBL/GenBank/DDBJ databases">
        <title>Plant Genome Project.</title>
        <authorList>
            <person name="Zhang R.-G."/>
        </authorList>
    </citation>
    <scope>NUCLEOTIDE SEQUENCE</scope>
    <source>
        <strain evidence="11">Huo1</strain>
        <tissue evidence="11">Leaf</tissue>
    </source>
</reference>
<dbReference type="PANTHER" id="PTHR15439">
    <property type="entry name" value="RETINOBLASTOMA-BINDING PROTEIN 6"/>
    <property type="match status" value="1"/>
</dbReference>
<feature type="region of interest" description="Disordered" evidence="7">
    <location>
        <begin position="537"/>
        <end position="753"/>
    </location>
</feature>
<dbReference type="CDD" id="cd16620">
    <property type="entry name" value="vRING-HC-C4C4_RBBP6"/>
    <property type="match status" value="1"/>
</dbReference>
<dbReference type="InterPro" id="IPR013083">
    <property type="entry name" value="Znf_RING/FYVE/PHD"/>
</dbReference>
<keyword evidence="4" id="KW-0862">Zinc</keyword>